<dbReference type="Pfam" id="PF00176">
    <property type="entry name" value="SNF2-rel_dom"/>
    <property type="match status" value="1"/>
</dbReference>
<dbReference type="InterPro" id="IPR000330">
    <property type="entry name" value="SNF2_N"/>
</dbReference>
<dbReference type="SMART" id="SM00487">
    <property type="entry name" value="DEXDc"/>
    <property type="match status" value="1"/>
</dbReference>
<evidence type="ECO:0000313" key="4">
    <source>
        <dbReference type="Proteomes" id="UP001162164"/>
    </source>
</evidence>
<organism evidence="3 4">
    <name type="scientific">Molorchus minor</name>
    <dbReference type="NCBI Taxonomy" id="1323400"/>
    <lineage>
        <taxon>Eukaryota</taxon>
        <taxon>Metazoa</taxon>
        <taxon>Ecdysozoa</taxon>
        <taxon>Arthropoda</taxon>
        <taxon>Hexapoda</taxon>
        <taxon>Insecta</taxon>
        <taxon>Pterygota</taxon>
        <taxon>Neoptera</taxon>
        <taxon>Endopterygota</taxon>
        <taxon>Coleoptera</taxon>
        <taxon>Polyphaga</taxon>
        <taxon>Cucujiformia</taxon>
        <taxon>Chrysomeloidea</taxon>
        <taxon>Cerambycidae</taxon>
        <taxon>Lamiinae</taxon>
        <taxon>Monochamini</taxon>
        <taxon>Molorchus</taxon>
    </lineage>
</organism>
<proteinExistence type="predicted"/>
<feature type="domain" description="Helicase ATP-binding" evidence="2">
    <location>
        <begin position="140"/>
        <end position="305"/>
    </location>
</feature>
<dbReference type="Gene3D" id="3.40.50.10810">
    <property type="entry name" value="Tandem AAA-ATPase domain"/>
    <property type="match status" value="1"/>
</dbReference>
<dbReference type="EMBL" id="JAPWTJ010002027">
    <property type="protein sequence ID" value="KAJ8968298.1"/>
    <property type="molecule type" value="Genomic_DNA"/>
</dbReference>
<evidence type="ECO:0000256" key="1">
    <source>
        <dbReference type="SAM" id="MobiDB-lite"/>
    </source>
</evidence>
<keyword evidence="4" id="KW-1185">Reference proteome</keyword>
<sequence length="358" mass="41707">MKLKTMSKPDETTDTVETADAGEHSAKTLILKLSPIGAKDLIFFLSRLRFFSHFMNQAKTPTKPKSGRPRKEKKEEVPESQMYKMILFIDIERRNKKKMKNYWQKPTKNANLQYRFDTSPFYIKNGEMRDYQIRGLNWMISLYENGINGILADEMGLGKTLQTISLLGFMKHYKSTPGPHIVIVPKSTLSNWMAEFKKWCPSIRAVCLIGDQEARSTFIRDILMPGEWDVCVTSYEMCIKEKSVFKKFNWRYMVIDEAHRIKNEKSKLSEILREFKTTNRLLLTGTPLQNNLHELWALLNFLLPDVFNSADDFDAWFNTNQCLGDNALVERLHAVLKPFLLRRLKSEVEKKTKTKEGA</sequence>
<dbReference type="SUPFAM" id="SSF52540">
    <property type="entry name" value="P-loop containing nucleoside triphosphate hydrolases"/>
    <property type="match status" value="1"/>
</dbReference>
<comment type="caution">
    <text evidence="3">The sequence shown here is derived from an EMBL/GenBank/DDBJ whole genome shotgun (WGS) entry which is preliminary data.</text>
</comment>
<reference evidence="3" key="1">
    <citation type="journal article" date="2023" name="Insect Mol. Biol.">
        <title>Genome sequencing provides insights into the evolution of gene families encoding plant cell wall-degrading enzymes in longhorned beetles.</title>
        <authorList>
            <person name="Shin N.R."/>
            <person name="Okamura Y."/>
            <person name="Kirsch R."/>
            <person name="Pauchet Y."/>
        </authorList>
    </citation>
    <scope>NUCLEOTIDE SEQUENCE</scope>
    <source>
        <strain evidence="3">MMC_N1</strain>
    </source>
</reference>
<dbReference type="InterPro" id="IPR014001">
    <property type="entry name" value="Helicase_ATP-bd"/>
</dbReference>
<evidence type="ECO:0000313" key="3">
    <source>
        <dbReference type="EMBL" id="KAJ8968298.1"/>
    </source>
</evidence>
<dbReference type="Proteomes" id="UP001162164">
    <property type="component" value="Unassembled WGS sequence"/>
</dbReference>
<dbReference type="PROSITE" id="PS51192">
    <property type="entry name" value="HELICASE_ATP_BIND_1"/>
    <property type="match status" value="1"/>
</dbReference>
<dbReference type="InterPro" id="IPR044754">
    <property type="entry name" value="Isw1/2_DEXHc"/>
</dbReference>
<feature type="region of interest" description="Disordered" evidence="1">
    <location>
        <begin position="59"/>
        <end position="78"/>
    </location>
</feature>
<name>A0ABQ9IX77_9CUCU</name>
<protein>
    <recommendedName>
        <fullName evidence="2">Helicase ATP-binding domain-containing protein</fullName>
    </recommendedName>
</protein>
<accession>A0ABQ9IX77</accession>
<evidence type="ECO:0000259" key="2">
    <source>
        <dbReference type="PROSITE" id="PS51192"/>
    </source>
</evidence>
<dbReference type="PANTHER" id="PTHR10799">
    <property type="entry name" value="SNF2/RAD54 HELICASE FAMILY"/>
    <property type="match status" value="1"/>
</dbReference>
<dbReference type="InterPro" id="IPR027417">
    <property type="entry name" value="P-loop_NTPase"/>
</dbReference>
<gene>
    <name evidence="3" type="ORF">NQ317_000258</name>
</gene>
<dbReference type="CDD" id="cd17997">
    <property type="entry name" value="DEXHc_SMARCA1_SMARCA5"/>
    <property type="match status" value="1"/>
</dbReference>
<dbReference type="InterPro" id="IPR038718">
    <property type="entry name" value="SNF2-like_sf"/>
</dbReference>